<protein>
    <recommendedName>
        <fullName evidence="3">F-box domain-containing protein</fullName>
    </recommendedName>
</protein>
<evidence type="ECO:0000313" key="2">
    <source>
        <dbReference type="Proteomes" id="UP000076727"/>
    </source>
</evidence>
<evidence type="ECO:0008006" key="3">
    <source>
        <dbReference type="Google" id="ProtNLM"/>
    </source>
</evidence>
<keyword evidence="2" id="KW-1185">Reference proteome</keyword>
<dbReference type="EMBL" id="KV429042">
    <property type="protein sequence ID" value="KZT72204.1"/>
    <property type="molecule type" value="Genomic_DNA"/>
</dbReference>
<dbReference type="Proteomes" id="UP000076727">
    <property type="component" value="Unassembled WGS sequence"/>
</dbReference>
<accession>A0A165SM39</accession>
<gene>
    <name evidence="1" type="ORF">DAEQUDRAFT_62125</name>
</gene>
<dbReference type="OrthoDB" id="2798901at2759"/>
<organism evidence="1 2">
    <name type="scientific">Daedalea quercina L-15889</name>
    <dbReference type="NCBI Taxonomy" id="1314783"/>
    <lineage>
        <taxon>Eukaryota</taxon>
        <taxon>Fungi</taxon>
        <taxon>Dikarya</taxon>
        <taxon>Basidiomycota</taxon>
        <taxon>Agaricomycotina</taxon>
        <taxon>Agaricomycetes</taxon>
        <taxon>Polyporales</taxon>
        <taxon>Fomitopsis</taxon>
    </lineage>
</organism>
<dbReference type="AlphaFoldDB" id="A0A165SM39"/>
<sequence length="201" mass="23365">MRSRLPRLPQEIIDLIIYSLVRGEDRLTLRSCSLTCRAWLSTSRAQLFRFVVFHNHSAVLRLSAILEQSPYIGDFIRRLELHFDKFKSPNDLHILQSVFVWTRSLHSLVLTDVFPTANNFVLPEMASVSELILWRMSFRAANDFRVLMASLPNIRALRIFSLRMPALLPLESDEYPKQVSDYVANMHQLELDRCPAAIHPF</sequence>
<name>A0A165SM39_9APHY</name>
<reference evidence="1 2" key="1">
    <citation type="journal article" date="2016" name="Mol. Biol. Evol.">
        <title>Comparative Genomics of Early-Diverging Mushroom-Forming Fungi Provides Insights into the Origins of Lignocellulose Decay Capabilities.</title>
        <authorList>
            <person name="Nagy L.G."/>
            <person name="Riley R."/>
            <person name="Tritt A."/>
            <person name="Adam C."/>
            <person name="Daum C."/>
            <person name="Floudas D."/>
            <person name="Sun H."/>
            <person name="Yadav J.S."/>
            <person name="Pangilinan J."/>
            <person name="Larsson K.H."/>
            <person name="Matsuura K."/>
            <person name="Barry K."/>
            <person name="Labutti K."/>
            <person name="Kuo R."/>
            <person name="Ohm R.A."/>
            <person name="Bhattacharya S.S."/>
            <person name="Shirouzu T."/>
            <person name="Yoshinaga Y."/>
            <person name="Martin F.M."/>
            <person name="Grigoriev I.V."/>
            <person name="Hibbett D.S."/>
        </authorList>
    </citation>
    <scope>NUCLEOTIDE SEQUENCE [LARGE SCALE GENOMIC DNA]</scope>
    <source>
        <strain evidence="1 2">L-15889</strain>
    </source>
</reference>
<proteinExistence type="predicted"/>
<evidence type="ECO:0000313" key="1">
    <source>
        <dbReference type="EMBL" id="KZT72204.1"/>
    </source>
</evidence>